<name>A0A1M5R2S9_9BRAD</name>
<evidence type="ECO:0000313" key="2">
    <source>
        <dbReference type="EMBL" id="SHH20642.1"/>
    </source>
</evidence>
<accession>A0A1M5R2S9</accession>
<dbReference type="EMBL" id="LT670818">
    <property type="protein sequence ID" value="SHH20642.1"/>
    <property type="molecule type" value="Genomic_DNA"/>
</dbReference>
<gene>
    <name evidence="2" type="ORF">SAMN05444169_6312</name>
</gene>
<proteinExistence type="predicted"/>
<keyword evidence="1" id="KW-0175">Coiled coil</keyword>
<feature type="coiled-coil region" evidence="1">
    <location>
        <begin position="22"/>
        <end position="56"/>
    </location>
</feature>
<dbReference type="RefSeq" id="WP_079569269.1">
    <property type="nucleotide sequence ID" value="NZ_LT670818.1"/>
</dbReference>
<reference evidence="2 3" key="1">
    <citation type="submission" date="2016-11" db="EMBL/GenBank/DDBJ databases">
        <authorList>
            <person name="Jaros S."/>
            <person name="Januszkiewicz K."/>
            <person name="Wedrychowicz H."/>
        </authorList>
    </citation>
    <scope>NUCLEOTIDE SEQUENCE [LARGE SCALE GENOMIC DNA]</scope>
    <source>
        <strain evidence="2 3">GAS242</strain>
    </source>
</reference>
<dbReference type="Proteomes" id="UP000190675">
    <property type="component" value="Chromosome I"/>
</dbReference>
<organism evidence="2 3">
    <name type="scientific">Bradyrhizobium erythrophlei</name>
    <dbReference type="NCBI Taxonomy" id="1437360"/>
    <lineage>
        <taxon>Bacteria</taxon>
        <taxon>Pseudomonadati</taxon>
        <taxon>Pseudomonadota</taxon>
        <taxon>Alphaproteobacteria</taxon>
        <taxon>Hyphomicrobiales</taxon>
        <taxon>Nitrobacteraceae</taxon>
        <taxon>Bradyrhizobium</taxon>
    </lineage>
</organism>
<protein>
    <submittedName>
        <fullName evidence="2">Uncharacterized protein</fullName>
    </submittedName>
</protein>
<sequence length="209" mass="22182">MPAIADQVATLEDDHATAMASIDAQNATIEKLKLSLAAMTKEKLALEARVAEYQKHKDETIAAVEALASSTLDMLRTVQRPAGMPAAVVPFAPKGKTATGLPIVASAGFDDVLITEDMLKPEPPQPSVAAVGTHLGDEIDTRILATDRAPVVTAPRPGPTSAVDRIKRHFLPALTSTRRPGDSAMRVDPGELPMFLRRDTVFARTADAA</sequence>
<dbReference type="AlphaFoldDB" id="A0A1M5R2S9"/>
<evidence type="ECO:0000256" key="1">
    <source>
        <dbReference type="SAM" id="Coils"/>
    </source>
</evidence>
<evidence type="ECO:0000313" key="3">
    <source>
        <dbReference type="Proteomes" id="UP000190675"/>
    </source>
</evidence>